<feature type="compositionally biased region" description="Polar residues" evidence="9">
    <location>
        <begin position="1"/>
        <end position="18"/>
    </location>
</feature>
<dbReference type="CDD" id="cd17502">
    <property type="entry name" value="MFS_Azr1_MDR_like"/>
    <property type="match status" value="1"/>
</dbReference>
<feature type="domain" description="Major facilitator superfamily (MFS) profile" evidence="11">
    <location>
        <begin position="68"/>
        <end position="564"/>
    </location>
</feature>
<evidence type="ECO:0000256" key="4">
    <source>
        <dbReference type="ARBA" id="ARBA00022475"/>
    </source>
</evidence>
<feature type="compositionally biased region" description="Polar residues" evidence="9">
    <location>
        <begin position="34"/>
        <end position="51"/>
    </location>
</feature>
<feature type="transmembrane region" description="Helical" evidence="10">
    <location>
        <begin position="398"/>
        <end position="418"/>
    </location>
</feature>
<dbReference type="GeneID" id="55996472"/>
<feature type="transmembrane region" description="Helical" evidence="10">
    <location>
        <begin position="368"/>
        <end position="392"/>
    </location>
</feature>
<gene>
    <name evidence="12" type="ORF">TRUGW13939_08988</name>
</gene>
<proteinExistence type="inferred from homology"/>
<dbReference type="InterPro" id="IPR011701">
    <property type="entry name" value="MFS"/>
</dbReference>
<dbReference type="InterPro" id="IPR036259">
    <property type="entry name" value="MFS_trans_sf"/>
</dbReference>
<organism evidence="12 13">
    <name type="scientific">Talaromyces rugulosus</name>
    <name type="common">Penicillium rugulosum</name>
    <dbReference type="NCBI Taxonomy" id="121627"/>
    <lineage>
        <taxon>Eukaryota</taxon>
        <taxon>Fungi</taxon>
        <taxon>Dikarya</taxon>
        <taxon>Ascomycota</taxon>
        <taxon>Pezizomycotina</taxon>
        <taxon>Eurotiomycetes</taxon>
        <taxon>Eurotiomycetidae</taxon>
        <taxon>Eurotiales</taxon>
        <taxon>Trichocomaceae</taxon>
        <taxon>Talaromyces</taxon>
        <taxon>Talaromyces sect. Islandici</taxon>
    </lineage>
</organism>
<dbReference type="PANTHER" id="PTHR23501:SF199">
    <property type="entry name" value="MFS EFFLUX TRANSPORTER INPD-RELATED"/>
    <property type="match status" value="1"/>
</dbReference>
<feature type="transmembrane region" description="Helical" evidence="10">
    <location>
        <begin position="335"/>
        <end position="356"/>
    </location>
</feature>
<dbReference type="Proteomes" id="UP000509510">
    <property type="component" value="Chromosome V"/>
</dbReference>
<evidence type="ECO:0000256" key="10">
    <source>
        <dbReference type="SAM" id="Phobius"/>
    </source>
</evidence>
<dbReference type="GO" id="GO:0022857">
    <property type="term" value="F:transmembrane transporter activity"/>
    <property type="evidence" value="ECO:0007669"/>
    <property type="project" value="InterPro"/>
</dbReference>
<dbReference type="OrthoDB" id="10021397at2759"/>
<evidence type="ECO:0000256" key="5">
    <source>
        <dbReference type="ARBA" id="ARBA00022692"/>
    </source>
</evidence>
<dbReference type="KEGG" id="trg:TRUGW13939_08988"/>
<feature type="transmembrane region" description="Helical" evidence="10">
    <location>
        <begin position="294"/>
        <end position="315"/>
    </location>
</feature>
<keyword evidence="3" id="KW-0813">Transport</keyword>
<dbReference type="PANTHER" id="PTHR23501">
    <property type="entry name" value="MAJOR FACILITATOR SUPERFAMILY"/>
    <property type="match status" value="1"/>
</dbReference>
<dbReference type="Gene3D" id="1.20.1250.20">
    <property type="entry name" value="MFS general substrate transporter like domains"/>
    <property type="match status" value="1"/>
</dbReference>
<evidence type="ECO:0000256" key="6">
    <source>
        <dbReference type="ARBA" id="ARBA00022989"/>
    </source>
</evidence>
<evidence type="ECO:0000256" key="2">
    <source>
        <dbReference type="ARBA" id="ARBA00007520"/>
    </source>
</evidence>
<evidence type="ECO:0000256" key="3">
    <source>
        <dbReference type="ARBA" id="ARBA00022448"/>
    </source>
</evidence>
<feature type="transmembrane region" description="Helical" evidence="10">
    <location>
        <begin position="163"/>
        <end position="182"/>
    </location>
</feature>
<feature type="transmembrane region" description="Helical" evidence="10">
    <location>
        <begin position="430"/>
        <end position="451"/>
    </location>
</feature>
<feature type="transmembrane region" description="Helical" evidence="10">
    <location>
        <begin position="65"/>
        <end position="91"/>
    </location>
</feature>
<dbReference type="GO" id="GO:0005886">
    <property type="term" value="C:plasma membrane"/>
    <property type="evidence" value="ECO:0007669"/>
    <property type="project" value="UniProtKB-SubCell"/>
</dbReference>
<evidence type="ECO:0000256" key="8">
    <source>
        <dbReference type="ARBA" id="ARBA00023180"/>
    </source>
</evidence>
<keyword evidence="4" id="KW-1003">Cell membrane</keyword>
<feature type="transmembrane region" description="Helical" evidence="10">
    <location>
        <begin position="261"/>
        <end position="282"/>
    </location>
</feature>
<comment type="similarity">
    <text evidence="2">Belongs to the major facilitator superfamily. TCR/Tet family.</text>
</comment>
<dbReference type="AlphaFoldDB" id="A0A7H8R639"/>
<reference evidence="13" key="1">
    <citation type="submission" date="2020-06" db="EMBL/GenBank/DDBJ databases">
        <title>A chromosome-scale genome assembly of Talaromyces rugulosus W13939.</title>
        <authorList>
            <person name="Wang B."/>
            <person name="Guo L."/>
            <person name="Ye K."/>
            <person name="Wang L."/>
        </authorList>
    </citation>
    <scope>NUCLEOTIDE SEQUENCE [LARGE SCALE GENOMIC DNA]</scope>
    <source>
        <strain evidence="13">W13939</strain>
    </source>
</reference>
<dbReference type="InterPro" id="IPR020846">
    <property type="entry name" value="MFS_dom"/>
</dbReference>
<comment type="subcellular location">
    <subcellularLocation>
        <location evidence="1">Cell membrane</location>
        <topology evidence="1">Multi-pass membrane protein</topology>
    </subcellularLocation>
</comment>
<evidence type="ECO:0000313" key="12">
    <source>
        <dbReference type="EMBL" id="QKX61832.1"/>
    </source>
</evidence>
<dbReference type="Pfam" id="PF07690">
    <property type="entry name" value="MFS_1"/>
    <property type="match status" value="1"/>
</dbReference>
<feature type="transmembrane region" description="Helical" evidence="10">
    <location>
        <begin position="133"/>
        <end position="151"/>
    </location>
</feature>
<keyword evidence="6 10" id="KW-1133">Transmembrane helix</keyword>
<feature type="transmembrane region" description="Helical" evidence="10">
    <location>
        <begin position="221"/>
        <end position="241"/>
    </location>
</feature>
<evidence type="ECO:0000256" key="7">
    <source>
        <dbReference type="ARBA" id="ARBA00023136"/>
    </source>
</evidence>
<protein>
    <recommendedName>
        <fullName evidence="11">Major facilitator superfamily (MFS) profile domain-containing protein</fullName>
    </recommendedName>
</protein>
<feature type="transmembrane region" description="Helical" evidence="10">
    <location>
        <begin position="457"/>
        <end position="478"/>
    </location>
</feature>
<keyword evidence="13" id="KW-1185">Reference proteome</keyword>
<dbReference type="PROSITE" id="PS50850">
    <property type="entry name" value="MFS"/>
    <property type="match status" value="1"/>
</dbReference>
<evidence type="ECO:0000256" key="9">
    <source>
        <dbReference type="SAM" id="MobiDB-lite"/>
    </source>
</evidence>
<evidence type="ECO:0000259" key="11">
    <source>
        <dbReference type="PROSITE" id="PS50850"/>
    </source>
</evidence>
<accession>A0A7H8R639</accession>
<name>A0A7H8R639_TALRU</name>
<keyword evidence="5 10" id="KW-0812">Transmembrane</keyword>
<dbReference type="FunFam" id="1.20.1250.20:FF:000196">
    <property type="entry name" value="MFS toxin efflux pump (AflT)"/>
    <property type="match status" value="1"/>
</dbReference>
<feature type="transmembrane region" description="Helical" evidence="10">
    <location>
        <begin position="533"/>
        <end position="551"/>
    </location>
</feature>
<dbReference type="FunFam" id="1.20.1250.20:FF:000489">
    <property type="entry name" value="MFS general substrate transporter"/>
    <property type="match status" value="1"/>
</dbReference>
<dbReference type="EMBL" id="CP055902">
    <property type="protein sequence ID" value="QKX61832.1"/>
    <property type="molecule type" value="Genomic_DNA"/>
</dbReference>
<keyword evidence="7 10" id="KW-0472">Membrane</keyword>
<dbReference type="FunFam" id="1.20.1720.10:FF:000012">
    <property type="entry name" value="MFS toxin efflux pump (AflT)"/>
    <property type="match status" value="1"/>
</dbReference>
<feature type="transmembrane region" description="Helical" evidence="10">
    <location>
        <begin position="194"/>
        <end position="214"/>
    </location>
</feature>
<evidence type="ECO:0000313" key="13">
    <source>
        <dbReference type="Proteomes" id="UP000509510"/>
    </source>
</evidence>
<feature type="transmembrane region" description="Helical" evidence="10">
    <location>
        <begin position="103"/>
        <end position="121"/>
    </location>
</feature>
<keyword evidence="8" id="KW-0325">Glycoprotein</keyword>
<dbReference type="RefSeq" id="XP_035348006.1">
    <property type="nucleotide sequence ID" value="XM_035492113.1"/>
</dbReference>
<evidence type="ECO:0000256" key="1">
    <source>
        <dbReference type="ARBA" id="ARBA00004651"/>
    </source>
</evidence>
<feature type="region of interest" description="Disordered" evidence="9">
    <location>
        <begin position="1"/>
        <end position="57"/>
    </location>
</feature>
<dbReference type="SUPFAM" id="SSF103473">
    <property type="entry name" value="MFS general substrate transporter"/>
    <property type="match status" value="1"/>
</dbReference>
<dbReference type="Gene3D" id="1.20.1720.10">
    <property type="entry name" value="Multidrug resistance protein D"/>
    <property type="match status" value="1"/>
</dbReference>
<sequence>MPGTDSTSSMSTNISPLENASGHVPNEKELIDTEPQQPSQLESNTTASNKAASEGEPVYPSGLKLAIIVIGLELGVLCIALDNTIITTAIPRISDQFHALSDVGWYGSAYLLTLSSFQLFFGRMYTIFNIKTVFLFSLFLFELGSLLCGVAPNSTAFIIGRAIAGLGSAGLFSGSMIVITFTTPTEKRPLYSSMLMAMYGIASAIGPLLGGVFTDRVTWRWCFYINLPLGGLTAIALIAFFKAPPPVLQGSRTWRESIARFDPIGTVLFMPCIICLLLALQWGGTTYEWSNGRIIALFTVFGVLLIAFLAVQIWAGENATLPLRIIKQRSIACGSLYSMCVGASFFVIGYYIPIWFQAIRNASAMRSGINLLPLMLAMTISTLVTGVFVSIVGYYTPFMYGLAVVSSVGAGLLTTWTVDVSAGKWIGYQVLFGAGIGLGMQQSVIACQAVLPLSDIPIGTSIIMFAQMFGGSLFISIAQNTFTNHLVSGLSGIPGINAAEVLHTGATEITGLIKDPDMLHTVQVVYNDSIMKAFLVGLIMICISSLGAAGMEWKSVKAKRPRAA</sequence>